<keyword evidence="2 3" id="KW-0378">Hydrolase</keyword>
<dbReference type="PIRSF" id="PIRSF003230">
    <property type="entry name" value="YbgC"/>
    <property type="match status" value="1"/>
</dbReference>
<dbReference type="InterPro" id="IPR029069">
    <property type="entry name" value="HotDog_dom_sf"/>
</dbReference>
<dbReference type="NCBIfam" id="TIGR02799">
    <property type="entry name" value="thio_ybgC"/>
    <property type="match status" value="1"/>
</dbReference>
<keyword evidence="4" id="KW-1185">Reference proteome</keyword>
<dbReference type="CDD" id="cd00586">
    <property type="entry name" value="4HBT"/>
    <property type="match status" value="1"/>
</dbReference>
<dbReference type="EC" id="3.1.2.-" evidence="3"/>
<dbReference type="SUPFAM" id="SSF54637">
    <property type="entry name" value="Thioesterase/thiol ester dehydrase-isomerase"/>
    <property type="match status" value="1"/>
</dbReference>
<sequence length="149" mass="16328">MSAAQPASPSGEFHFPVRVYYEDTDAGGVVYYANYLKFFERARTEWLRSLGFGQTALAESTGCIFIVRGLDMQYRKPARLDDHLVIASRVSRLGKASMDFSQTCLRDGELLASGQVQVGCVDRHSLRPTAMPIGIAAALARLESPVAPI</sequence>
<dbReference type="InterPro" id="IPR014166">
    <property type="entry name" value="Tol-Pal_acyl-CoA_thioesterase"/>
</dbReference>
<dbReference type="RefSeq" id="WP_373563345.1">
    <property type="nucleotide sequence ID" value="NZ_JACBYR010000001.1"/>
</dbReference>
<organism evidence="3 4">
    <name type="scientific">Pigmentiphaga litoralis</name>
    <dbReference type="NCBI Taxonomy" id="516702"/>
    <lineage>
        <taxon>Bacteria</taxon>
        <taxon>Pseudomonadati</taxon>
        <taxon>Pseudomonadota</taxon>
        <taxon>Betaproteobacteria</taxon>
        <taxon>Burkholderiales</taxon>
        <taxon>Alcaligenaceae</taxon>
        <taxon>Pigmentiphaga</taxon>
    </lineage>
</organism>
<gene>
    <name evidence="3" type="ORF">FHW18_001922</name>
</gene>
<dbReference type="PANTHER" id="PTHR31793">
    <property type="entry name" value="4-HYDROXYBENZOYL-COA THIOESTERASE FAMILY MEMBER"/>
    <property type="match status" value="1"/>
</dbReference>
<dbReference type="FunFam" id="3.10.129.10:FF:000004">
    <property type="entry name" value="Tol-pal system-associated acyl-CoA thioesterase"/>
    <property type="match status" value="1"/>
</dbReference>
<dbReference type="InterPro" id="IPR006684">
    <property type="entry name" value="YbgC/YbaW"/>
</dbReference>
<accession>A0A7Y9LNE2</accession>
<proteinExistence type="inferred from homology"/>
<evidence type="ECO:0000256" key="1">
    <source>
        <dbReference type="ARBA" id="ARBA00005953"/>
    </source>
</evidence>
<comment type="similarity">
    <text evidence="1">Belongs to the 4-hydroxybenzoyl-CoA thioesterase family.</text>
</comment>
<dbReference type="Proteomes" id="UP000542125">
    <property type="component" value="Unassembled WGS sequence"/>
</dbReference>
<dbReference type="PANTHER" id="PTHR31793:SF37">
    <property type="entry name" value="ACYL-COA THIOESTER HYDROLASE YBGC"/>
    <property type="match status" value="1"/>
</dbReference>
<comment type="caution">
    <text evidence="3">The sequence shown here is derived from an EMBL/GenBank/DDBJ whole genome shotgun (WGS) entry which is preliminary data.</text>
</comment>
<protein>
    <submittedName>
        <fullName evidence="3">Acyl-CoA thioester hydrolase</fullName>
        <ecNumber evidence="3">3.1.2.-</ecNumber>
    </submittedName>
</protein>
<dbReference type="EMBL" id="JACBYR010000001">
    <property type="protein sequence ID" value="NYE82651.1"/>
    <property type="molecule type" value="Genomic_DNA"/>
</dbReference>
<dbReference type="GO" id="GO:0047617">
    <property type="term" value="F:fatty acyl-CoA hydrolase activity"/>
    <property type="evidence" value="ECO:0007669"/>
    <property type="project" value="TreeGrafter"/>
</dbReference>
<dbReference type="Pfam" id="PF13279">
    <property type="entry name" value="4HBT_2"/>
    <property type="match status" value="1"/>
</dbReference>
<reference evidence="3 4" key="1">
    <citation type="submission" date="2020-07" db="EMBL/GenBank/DDBJ databases">
        <title>Genomic Encyclopedia of Type Strains, Phase IV (KMG-V): Genome sequencing to study the core and pangenomes of soil and plant-associated prokaryotes.</title>
        <authorList>
            <person name="Whitman W."/>
        </authorList>
    </citation>
    <scope>NUCLEOTIDE SEQUENCE [LARGE SCALE GENOMIC DNA]</scope>
    <source>
        <strain evidence="3 4">SAS40</strain>
    </source>
</reference>
<evidence type="ECO:0000313" key="4">
    <source>
        <dbReference type="Proteomes" id="UP000542125"/>
    </source>
</evidence>
<dbReference type="AlphaFoldDB" id="A0A7Y9LNE2"/>
<name>A0A7Y9LNE2_9BURK</name>
<dbReference type="NCBIfam" id="TIGR00051">
    <property type="entry name" value="YbgC/FadM family acyl-CoA thioesterase"/>
    <property type="match status" value="1"/>
</dbReference>
<evidence type="ECO:0000313" key="3">
    <source>
        <dbReference type="EMBL" id="NYE82651.1"/>
    </source>
</evidence>
<dbReference type="InterPro" id="IPR050563">
    <property type="entry name" value="4-hydroxybenzoyl-CoA_TE"/>
</dbReference>
<evidence type="ECO:0000256" key="2">
    <source>
        <dbReference type="ARBA" id="ARBA00022801"/>
    </source>
</evidence>
<dbReference type="Gene3D" id="3.10.129.10">
    <property type="entry name" value="Hotdog Thioesterase"/>
    <property type="match status" value="1"/>
</dbReference>